<proteinExistence type="inferred from homology"/>
<comment type="miscellaneous">
    <text evidence="8">This enzyme catalyzes only one turnover and therefore is not strictly catalytic. According to one definition, an enzyme is a biocatalyst that acts repeatedly and over many reaction cycles.</text>
</comment>
<dbReference type="RefSeq" id="WP_150963017.1">
    <property type="nucleotide sequence ID" value="NZ_VZZJ01000006.1"/>
</dbReference>
<dbReference type="EMBL" id="VZZJ01000006">
    <property type="protein sequence ID" value="KAB1073973.1"/>
    <property type="molecule type" value="Genomic_DNA"/>
</dbReference>
<dbReference type="Proteomes" id="UP000441523">
    <property type="component" value="Unassembled WGS sequence"/>
</dbReference>
<dbReference type="CDD" id="cd06445">
    <property type="entry name" value="ATase"/>
    <property type="match status" value="1"/>
</dbReference>
<dbReference type="InterPro" id="IPR036217">
    <property type="entry name" value="MethylDNA_cys_MeTrfase_DNAb"/>
</dbReference>
<dbReference type="SUPFAM" id="SSF46767">
    <property type="entry name" value="Methylated DNA-protein cysteine methyltransferase, C-terminal domain"/>
    <property type="match status" value="1"/>
</dbReference>
<protein>
    <recommendedName>
        <fullName evidence="8">Methylated-DNA--protein-cysteine methyltransferase</fullName>
        <ecNumber evidence="8">2.1.1.63</ecNumber>
    </recommendedName>
    <alternativeName>
        <fullName evidence="8">6-O-methylguanine-DNA methyltransferase</fullName>
        <shortName evidence="8">MGMT</shortName>
    </alternativeName>
    <alternativeName>
        <fullName evidence="8">O-6-methylguanine-DNA-alkyltransferase</fullName>
    </alternativeName>
</protein>
<evidence type="ECO:0000256" key="4">
    <source>
        <dbReference type="ARBA" id="ARBA00022679"/>
    </source>
</evidence>
<dbReference type="SUPFAM" id="SSF53155">
    <property type="entry name" value="Methylated DNA-protein cysteine methyltransferase domain"/>
    <property type="match status" value="1"/>
</dbReference>
<evidence type="ECO:0000256" key="2">
    <source>
        <dbReference type="ARBA" id="ARBA00008711"/>
    </source>
</evidence>
<evidence type="ECO:0000256" key="6">
    <source>
        <dbReference type="ARBA" id="ARBA00023204"/>
    </source>
</evidence>
<dbReference type="Pfam" id="PF02870">
    <property type="entry name" value="Methyltransf_1N"/>
    <property type="match status" value="1"/>
</dbReference>
<evidence type="ECO:0000256" key="7">
    <source>
        <dbReference type="ARBA" id="ARBA00049348"/>
    </source>
</evidence>
<evidence type="ECO:0000259" key="9">
    <source>
        <dbReference type="Pfam" id="PF01035"/>
    </source>
</evidence>
<feature type="active site" description="Nucleophile; methyl group acceptor" evidence="8">
    <location>
        <position position="130"/>
    </location>
</feature>
<comment type="catalytic activity">
    <reaction evidence="1 8">
        <text>a 4-O-methyl-thymidine in DNA + L-cysteinyl-[protein] = a thymidine in DNA + S-methyl-L-cysteinyl-[protein]</text>
        <dbReference type="Rhea" id="RHEA:53428"/>
        <dbReference type="Rhea" id="RHEA-COMP:10131"/>
        <dbReference type="Rhea" id="RHEA-COMP:10132"/>
        <dbReference type="Rhea" id="RHEA-COMP:13555"/>
        <dbReference type="Rhea" id="RHEA-COMP:13556"/>
        <dbReference type="ChEBI" id="CHEBI:29950"/>
        <dbReference type="ChEBI" id="CHEBI:82612"/>
        <dbReference type="ChEBI" id="CHEBI:137386"/>
        <dbReference type="ChEBI" id="CHEBI:137387"/>
        <dbReference type="EC" id="2.1.1.63"/>
    </reaction>
</comment>
<evidence type="ECO:0000259" key="10">
    <source>
        <dbReference type="Pfam" id="PF02870"/>
    </source>
</evidence>
<comment type="similarity">
    <text evidence="2 8">Belongs to the MGMT family.</text>
</comment>
<dbReference type="PANTHER" id="PTHR10815:SF5">
    <property type="entry name" value="METHYLATED-DNA--PROTEIN-CYSTEINE METHYLTRANSFERASE"/>
    <property type="match status" value="1"/>
</dbReference>
<dbReference type="GO" id="GO:0032259">
    <property type="term" value="P:methylation"/>
    <property type="evidence" value="ECO:0007669"/>
    <property type="project" value="UniProtKB-KW"/>
</dbReference>
<evidence type="ECO:0000256" key="1">
    <source>
        <dbReference type="ARBA" id="ARBA00001286"/>
    </source>
</evidence>
<keyword evidence="5 8" id="KW-0227">DNA damage</keyword>
<dbReference type="PANTHER" id="PTHR10815">
    <property type="entry name" value="METHYLATED-DNA--PROTEIN-CYSTEINE METHYLTRANSFERASE"/>
    <property type="match status" value="1"/>
</dbReference>
<dbReference type="Pfam" id="PF01035">
    <property type="entry name" value="DNA_binding_1"/>
    <property type="match status" value="1"/>
</dbReference>
<keyword evidence="8" id="KW-0963">Cytoplasm</keyword>
<dbReference type="HAMAP" id="MF_00772">
    <property type="entry name" value="OGT"/>
    <property type="match status" value="1"/>
</dbReference>
<comment type="caution">
    <text evidence="11">The sequence shown here is derived from an EMBL/GenBank/DDBJ whole genome shotgun (WGS) entry which is preliminary data.</text>
</comment>
<dbReference type="Gene3D" id="1.10.10.10">
    <property type="entry name" value="Winged helix-like DNA-binding domain superfamily/Winged helix DNA-binding domain"/>
    <property type="match status" value="1"/>
</dbReference>
<dbReference type="GO" id="GO:0003908">
    <property type="term" value="F:methylated-DNA-[protein]-cysteine S-methyltransferase activity"/>
    <property type="evidence" value="ECO:0007669"/>
    <property type="project" value="UniProtKB-UniRule"/>
</dbReference>
<keyword evidence="6 8" id="KW-0234">DNA repair</keyword>
<feature type="domain" description="Methylated-DNA-[protein]-cysteine S-methyltransferase DNA binding" evidence="9">
    <location>
        <begin position="79"/>
        <end position="158"/>
    </location>
</feature>
<dbReference type="InterPro" id="IPR036631">
    <property type="entry name" value="MGMT_N_sf"/>
</dbReference>
<dbReference type="GO" id="GO:0005737">
    <property type="term" value="C:cytoplasm"/>
    <property type="evidence" value="ECO:0007669"/>
    <property type="project" value="UniProtKB-SubCell"/>
</dbReference>
<dbReference type="InterPro" id="IPR023546">
    <property type="entry name" value="MGMT"/>
</dbReference>
<keyword evidence="4 8" id="KW-0808">Transferase</keyword>
<evidence type="ECO:0000313" key="12">
    <source>
        <dbReference type="Proteomes" id="UP000441523"/>
    </source>
</evidence>
<gene>
    <name evidence="11" type="ORF">F6X51_09630</name>
</gene>
<evidence type="ECO:0000256" key="3">
    <source>
        <dbReference type="ARBA" id="ARBA00022603"/>
    </source>
</evidence>
<keyword evidence="12" id="KW-1185">Reference proteome</keyword>
<dbReference type="EC" id="2.1.1.63" evidence="8"/>
<dbReference type="GO" id="GO:0006307">
    <property type="term" value="P:DNA alkylation repair"/>
    <property type="evidence" value="ECO:0007669"/>
    <property type="project" value="UniProtKB-UniRule"/>
</dbReference>
<sequence length="166" mass="17531">MTFVFKTVASPVGALKIVASDRGLAAILWENDDPKRVRLGPLVENPSHPVLLETERQLAAYFEGTLKAFTVPLDFQGTEFQKSVWAALLTIPFGETRSYGDIARQIGRPGASRAVGAANGRNPISIIAPCHRVIGAAGALTGFAGGLHVKERLLGLERAGAGASRG</sequence>
<accession>A0A6N6MVT7</accession>
<dbReference type="AlphaFoldDB" id="A0A6N6MVT7"/>
<feature type="domain" description="Methylguanine DNA methyltransferase ribonuclease-like" evidence="10">
    <location>
        <begin position="6"/>
        <end position="75"/>
    </location>
</feature>
<comment type="catalytic activity">
    <reaction evidence="7 8">
        <text>a 6-O-methyl-2'-deoxyguanosine in DNA + L-cysteinyl-[protein] = S-methyl-L-cysteinyl-[protein] + a 2'-deoxyguanosine in DNA</text>
        <dbReference type="Rhea" id="RHEA:24000"/>
        <dbReference type="Rhea" id="RHEA-COMP:10131"/>
        <dbReference type="Rhea" id="RHEA-COMP:10132"/>
        <dbReference type="Rhea" id="RHEA-COMP:11367"/>
        <dbReference type="Rhea" id="RHEA-COMP:11368"/>
        <dbReference type="ChEBI" id="CHEBI:29950"/>
        <dbReference type="ChEBI" id="CHEBI:82612"/>
        <dbReference type="ChEBI" id="CHEBI:85445"/>
        <dbReference type="ChEBI" id="CHEBI:85448"/>
        <dbReference type="EC" id="2.1.1.63"/>
    </reaction>
</comment>
<name>A0A6N6MVT7_9HYPH</name>
<evidence type="ECO:0000256" key="8">
    <source>
        <dbReference type="HAMAP-Rule" id="MF_00772"/>
    </source>
</evidence>
<dbReference type="NCBIfam" id="TIGR00589">
    <property type="entry name" value="ogt"/>
    <property type="match status" value="1"/>
</dbReference>
<comment type="function">
    <text evidence="8">Involved in the cellular defense against the biological effects of O6-methylguanine (O6-MeG) and O4-methylthymine (O4-MeT) in DNA. Repairs the methylated nucleobase in DNA by stoichiometrically transferring the methyl group to a cysteine residue in the enzyme. This is a suicide reaction: the enzyme is irreversibly inactivated.</text>
</comment>
<dbReference type="InterPro" id="IPR008332">
    <property type="entry name" value="MethylG_MeTrfase_N"/>
</dbReference>
<keyword evidence="3 8" id="KW-0489">Methyltransferase</keyword>
<comment type="subcellular location">
    <subcellularLocation>
        <location evidence="8">Cytoplasm</location>
    </subcellularLocation>
</comment>
<reference evidence="11 12" key="1">
    <citation type="submission" date="2019-09" db="EMBL/GenBank/DDBJ databases">
        <title>YIM 132548 draft genome.</title>
        <authorList>
            <person name="Jiang L."/>
        </authorList>
    </citation>
    <scope>NUCLEOTIDE SEQUENCE [LARGE SCALE GENOMIC DNA]</scope>
    <source>
        <strain evidence="11 12">YIM 132548</strain>
    </source>
</reference>
<dbReference type="FunFam" id="1.10.10.10:FF:000214">
    <property type="entry name" value="Methylated-DNA--protein-cysteine methyltransferase"/>
    <property type="match status" value="1"/>
</dbReference>
<dbReference type="InterPro" id="IPR036388">
    <property type="entry name" value="WH-like_DNA-bd_sf"/>
</dbReference>
<evidence type="ECO:0000256" key="5">
    <source>
        <dbReference type="ARBA" id="ARBA00022763"/>
    </source>
</evidence>
<dbReference type="Gene3D" id="3.30.160.70">
    <property type="entry name" value="Methylated DNA-protein cysteine methyltransferase domain"/>
    <property type="match status" value="1"/>
</dbReference>
<evidence type="ECO:0000313" key="11">
    <source>
        <dbReference type="EMBL" id="KAB1073973.1"/>
    </source>
</evidence>
<organism evidence="11 12">
    <name type="scientific">Methylobacterium planeticum</name>
    <dbReference type="NCBI Taxonomy" id="2615211"/>
    <lineage>
        <taxon>Bacteria</taxon>
        <taxon>Pseudomonadati</taxon>
        <taxon>Pseudomonadota</taxon>
        <taxon>Alphaproteobacteria</taxon>
        <taxon>Hyphomicrobiales</taxon>
        <taxon>Methylobacteriaceae</taxon>
        <taxon>Methylobacterium</taxon>
    </lineage>
</organism>
<dbReference type="InterPro" id="IPR014048">
    <property type="entry name" value="MethylDNA_cys_MeTrfase_DNA-bd"/>
</dbReference>